<dbReference type="PANTHER" id="PTHR12708:SF0">
    <property type="entry name" value="DNA POLYMERASE EPSILON SUBUNIT 2"/>
    <property type="match status" value="1"/>
</dbReference>
<reference evidence="2 3" key="1">
    <citation type="journal article" date="2013" name="BMC Genomics">
        <title>Reconstruction of the lipid metabolism for the microalga Monoraphidium neglectum from its genome sequence reveals characteristics suitable for biofuel production.</title>
        <authorList>
            <person name="Bogen C."/>
            <person name="Al-Dilaimi A."/>
            <person name="Albersmeier A."/>
            <person name="Wichmann J."/>
            <person name="Grundmann M."/>
            <person name="Rupp O."/>
            <person name="Lauersen K.J."/>
            <person name="Blifernez-Klassen O."/>
            <person name="Kalinowski J."/>
            <person name="Goesmann A."/>
            <person name="Mussgnug J.H."/>
            <person name="Kruse O."/>
        </authorList>
    </citation>
    <scope>NUCLEOTIDE SEQUENCE [LARGE SCALE GENOMIC DNA]</scope>
    <source>
        <strain evidence="2 3">SAG 48.87</strain>
    </source>
</reference>
<protein>
    <submittedName>
        <fullName evidence="2">Uncharacterized protein</fullName>
    </submittedName>
</protein>
<dbReference type="GO" id="GO:0003677">
    <property type="term" value="F:DNA binding"/>
    <property type="evidence" value="ECO:0007669"/>
    <property type="project" value="InterPro"/>
</dbReference>
<dbReference type="GO" id="GO:0008622">
    <property type="term" value="C:epsilon DNA polymerase complex"/>
    <property type="evidence" value="ECO:0007669"/>
    <property type="project" value="InterPro"/>
</dbReference>
<evidence type="ECO:0000256" key="1">
    <source>
        <dbReference type="SAM" id="MobiDB-lite"/>
    </source>
</evidence>
<dbReference type="RefSeq" id="XP_013894284.1">
    <property type="nucleotide sequence ID" value="XM_014038830.1"/>
</dbReference>
<dbReference type="GO" id="GO:0006261">
    <property type="term" value="P:DNA-templated DNA replication"/>
    <property type="evidence" value="ECO:0007669"/>
    <property type="project" value="InterPro"/>
</dbReference>
<evidence type="ECO:0000313" key="3">
    <source>
        <dbReference type="Proteomes" id="UP000054498"/>
    </source>
</evidence>
<proteinExistence type="predicted"/>
<gene>
    <name evidence="2" type="ORF">MNEG_12697</name>
</gene>
<dbReference type="OrthoDB" id="10254730at2759"/>
<dbReference type="GeneID" id="25730085"/>
<dbReference type="AlphaFoldDB" id="A0A0D2LUC6"/>
<keyword evidence="3" id="KW-1185">Reference proteome</keyword>
<name>A0A0D2LUC6_9CHLO</name>
<dbReference type="GO" id="GO:0042276">
    <property type="term" value="P:error-prone translesion synthesis"/>
    <property type="evidence" value="ECO:0007669"/>
    <property type="project" value="TreeGrafter"/>
</dbReference>
<feature type="region of interest" description="Disordered" evidence="1">
    <location>
        <begin position="230"/>
        <end position="251"/>
    </location>
</feature>
<evidence type="ECO:0000313" key="2">
    <source>
        <dbReference type="EMBL" id="KIY95264.1"/>
    </source>
</evidence>
<dbReference type="STRING" id="145388.A0A0D2LUC6"/>
<dbReference type="Proteomes" id="UP000054498">
    <property type="component" value="Unassembled WGS sequence"/>
</dbReference>
<sequence>MASAAAQYSRPLQRKLQEAGLQGCVDAAAFKRLLQYAEDVQGSLDKVHQILAVLKTIALSTEGDDDGGVVTRANVESAISQIAGAAPRRDLAFVVDAFDVPRVVYDPVSKRMHADGRPKTMLPTAERLRRNRRFQPPNPLQAAAGAAPQAQLTELMGLKGSGGETCIVMGIICSQEDGHLAIEDTGAKVPLDLSQARLASGFLTGLGGGAALLGPDSGLHLPASDRALHAPAGRARRPAGPRLTKSGHASSPEENCVVVAEGAMGRDGVFRAAAVGFPSCEPRAALPATAARLNFFGAPELSAEEEAAAEMAELDGGEERIVFLSDVWLDRPDTFERLGTIFSGEPSVFAPAGGRSRRRRL</sequence>
<dbReference type="KEGG" id="mng:MNEG_12697"/>
<dbReference type="EMBL" id="KK103602">
    <property type="protein sequence ID" value="KIY95264.1"/>
    <property type="molecule type" value="Genomic_DNA"/>
</dbReference>
<dbReference type="PANTHER" id="PTHR12708">
    <property type="entry name" value="DNA POLYMERASE EPSILON SUBUNIT B"/>
    <property type="match status" value="1"/>
</dbReference>
<accession>A0A0D2LUC6</accession>
<organism evidence="2 3">
    <name type="scientific">Monoraphidium neglectum</name>
    <dbReference type="NCBI Taxonomy" id="145388"/>
    <lineage>
        <taxon>Eukaryota</taxon>
        <taxon>Viridiplantae</taxon>
        <taxon>Chlorophyta</taxon>
        <taxon>core chlorophytes</taxon>
        <taxon>Chlorophyceae</taxon>
        <taxon>CS clade</taxon>
        <taxon>Sphaeropleales</taxon>
        <taxon>Selenastraceae</taxon>
        <taxon>Monoraphidium</taxon>
    </lineage>
</organism>
<dbReference type="InterPro" id="IPR016266">
    <property type="entry name" value="POLE2"/>
</dbReference>